<gene>
    <name evidence="2" type="ORF">R1CP_20680</name>
</gene>
<evidence type="ECO:0000256" key="1">
    <source>
        <dbReference type="SAM" id="Phobius"/>
    </source>
</evidence>
<name>A0A1B1K8C5_RHOOP</name>
<feature type="transmembrane region" description="Helical" evidence="1">
    <location>
        <begin position="141"/>
        <end position="162"/>
    </location>
</feature>
<accession>A0A1B1K8C5</accession>
<feature type="transmembrane region" description="Helical" evidence="1">
    <location>
        <begin position="27"/>
        <end position="47"/>
    </location>
</feature>
<dbReference type="Proteomes" id="UP000186108">
    <property type="component" value="Chromosome"/>
</dbReference>
<keyword evidence="1" id="KW-0812">Transmembrane</keyword>
<proteinExistence type="predicted"/>
<reference evidence="2 3" key="1">
    <citation type="submission" date="2014-07" db="EMBL/GenBank/DDBJ databases">
        <authorList>
            <person name="Zhang J.E."/>
            <person name="Yang H."/>
            <person name="Guo J."/>
            <person name="Deng Z."/>
            <person name="Luo H."/>
            <person name="Luo M."/>
            <person name="Zhao B."/>
        </authorList>
    </citation>
    <scope>NUCLEOTIDE SEQUENCE [LARGE SCALE GENOMIC DNA]</scope>
    <source>
        <strain evidence="2 3">1CP</strain>
    </source>
</reference>
<dbReference type="RefSeq" id="WP_065491443.1">
    <property type="nucleotide sequence ID" value="NZ_CP009111.1"/>
</dbReference>
<evidence type="ECO:0000313" key="3">
    <source>
        <dbReference type="Proteomes" id="UP000186108"/>
    </source>
</evidence>
<feature type="transmembrane region" description="Helical" evidence="1">
    <location>
        <begin position="84"/>
        <end position="101"/>
    </location>
</feature>
<sequence>MATSAAATVWRPTLPVNPVRATAAGKVAALLVLACVAAHIPVLLTHLPHFPGTSLLMLALSCACLFCVGHLWTKPTIRDWSTTGALAAGMLVLHAMMMVSMTNSMTNTLTGAANTATPGHRHRSAPHTMDAAPTPSGTLELLFYGASALALIQVFLAVVIVLPTMLRSRSQRTAV</sequence>
<protein>
    <submittedName>
        <fullName evidence="2">Uncharacterized protein</fullName>
    </submittedName>
</protein>
<feature type="transmembrane region" description="Helical" evidence="1">
    <location>
        <begin position="53"/>
        <end position="72"/>
    </location>
</feature>
<evidence type="ECO:0000313" key="2">
    <source>
        <dbReference type="EMBL" id="ANS28816.1"/>
    </source>
</evidence>
<dbReference type="AlphaFoldDB" id="A0A1B1K8C5"/>
<organism evidence="2 3">
    <name type="scientific">Rhodococcus opacus</name>
    <name type="common">Nocardia opaca</name>
    <dbReference type="NCBI Taxonomy" id="37919"/>
    <lineage>
        <taxon>Bacteria</taxon>
        <taxon>Bacillati</taxon>
        <taxon>Actinomycetota</taxon>
        <taxon>Actinomycetes</taxon>
        <taxon>Mycobacteriales</taxon>
        <taxon>Nocardiaceae</taxon>
        <taxon>Rhodococcus</taxon>
    </lineage>
</organism>
<keyword evidence="1" id="KW-1133">Transmembrane helix</keyword>
<keyword evidence="1" id="KW-0472">Membrane</keyword>
<dbReference type="EMBL" id="CP009111">
    <property type="protein sequence ID" value="ANS28816.1"/>
    <property type="molecule type" value="Genomic_DNA"/>
</dbReference>